<dbReference type="Gene3D" id="3.20.20.140">
    <property type="entry name" value="Metal-dependent hydrolases"/>
    <property type="match status" value="1"/>
</dbReference>
<organism evidence="4 5">
    <name type="scientific">Bosea lupini</name>
    <dbReference type="NCBI Taxonomy" id="1036779"/>
    <lineage>
        <taxon>Bacteria</taxon>
        <taxon>Pseudomonadati</taxon>
        <taxon>Pseudomonadota</taxon>
        <taxon>Alphaproteobacteria</taxon>
        <taxon>Hyphomicrobiales</taxon>
        <taxon>Boseaceae</taxon>
        <taxon>Bosea</taxon>
    </lineage>
</organism>
<dbReference type="InterPro" id="IPR050287">
    <property type="entry name" value="MTA/SAH_deaminase"/>
</dbReference>
<protein>
    <submittedName>
        <fullName evidence="4">5-methylthioadenosine/S-adenosylhomocysteine deaminase</fullName>
    </submittedName>
</protein>
<feature type="domain" description="Amidohydrolase-related" evidence="3">
    <location>
        <begin position="60"/>
        <end position="414"/>
    </location>
</feature>
<gene>
    <name evidence="4" type="ORF">SAMN04515666_11647</name>
</gene>
<dbReference type="Proteomes" id="UP000199664">
    <property type="component" value="Unassembled WGS sequence"/>
</dbReference>
<accession>A0A1H7ZX64</accession>
<dbReference type="RefSeq" id="WP_091842868.1">
    <property type="nucleotide sequence ID" value="NZ_FOAN01000016.1"/>
</dbReference>
<keyword evidence="2" id="KW-0378">Hydrolase</keyword>
<sequence length="460" mass="49815">MIEIDLLVRAEFLYPVSPGLPVIPNGEVAIAGGRILHAGPRQPEGHWAPARTINGSGRAVLPGFVNCHSHAASLVFRSQTDDHAAKAALLEVAFRMEKDITEDEWALLAEAGCADMLQSGITTINDIWYAPHRLADTVEACGLRAQIAHKVFDVRLHELWRGDYTHHPDIGEERLSDGIAFAERWHGAADGRITARIGTHATDTCSAELLRTARAEADRLGIGMHIHAAQSVAEVEQIRAAHGCGPLEFLRDVGMLGPDVVLAHLVFAGTGDLDAVEESGAAYAHCPTIYPRRGRYPPLEDIMARGIPTGFATDWMLNDPFEGMRNALNAMRLRLGSPTALSCAKALELHTIGAARVMGLQDEIGSLEQGKKADLIMVDIDRPHLQPYYGDYAALVYYARASDVVTSIVDGAVVVENGRPTRLDREQTMARIREKVPGWRGKLAALGSRAVFGPGCPCCG</sequence>
<dbReference type="SUPFAM" id="SSF51556">
    <property type="entry name" value="Metallo-dependent hydrolases"/>
    <property type="match status" value="1"/>
</dbReference>
<dbReference type="EMBL" id="FOAN01000016">
    <property type="protein sequence ID" value="SEM62873.1"/>
    <property type="molecule type" value="Genomic_DNA"/>
</dbReference>
<reference evidence="5" key="1">
    <citation type="submission" date="2016-10" db="EMBL/GenBank/DDBJ databases">
        <authorList>
            <person name="Varghese N."/>
            <person name="Submissions S."/>
        </authorList>
    </citation>
    <scope>NUCLEOTIDE SEQUENCE [LARGE SCALE GENOMIC DNA]</scope>
    <source>
        <strain evidence="5">LMG 26383,CCUG 61248,R- 45681</strain>
    </source>
</reference>
<dbReference type="PANTHER" id="PTHR43794">
    <property type="entry name" value="AMINOHYDROLASE SSNA-RELATED"/>
    <property type="match status" value="1"/>
</dbReference>
<evidence type="ECO:0000313" key="4">
    <source>
        <dbReference type="EMBL" id="SEM62873.1"/>
    </source>
</evidence>
<dbReference type="STRING" id="1036779.SAMN04515666_11647"/>
<dbReference type="Pfam" id="PF01979">
    <property type="entry name" value="Amidohydro_1"/>
    <property type="match status" value="1"/>
</dbReference>
<dbReference type="GO" id="GO:0016810">
    <property type="term" value="F:hydrolase activity, acting on carbon-nitrogen (but not peptide) bonds"/>
    <property type="evidence" value="ECO:0007669"/>
    <property type="project" value="InterPro"/>
</dbReference>
<dbReference type="PANTHER" id="PTHR43794:SF11">
    <property type="entry name" value="AMIDOHYDROLASE-RELATED DOMAIN-CONTAINING PROTEIN"/>
    <property type="match status" value="1"/>
</dbReference>
<dbReference type="InterPro" id="IPR032466">
    <property type="entry name" value="Metal_Hydrolase"/>
</dbReference>
<dbReference type="InterPro" id="IPR011059">
    <property type="entry name" value="Metal-dep_hydrolase_composite"/>
</dbReference>
<evidence type="ECO:0000259" key="3">
    <source>
        <dbReference type="Pfam" id="PF01979"/>
    </source>
</evidence>
<name>A0A1H7ZX64_9HYPH</name>
<keyword evidence="5" id="KW-1185">Reference proteome</keyword>
<dbReference type="AlphaFoldDB" id="A0A1H7ZX64"/>
<dbReference type="InterPro" id="IPR006680">
    <property type="entry name" value="Amidohydro-rel"/>
</dbReference>
<comment type="similarity">
    <text evidence="1">Belongs to the metallo-dependent hydrolases superfamily. ATZ/TRZ family.</text>
</comment>
<dbReference type="Gene3D" id="2.30.40.10">
    <property type="entry name" value="Urease, subunit C, domain 1"/>
    <property type="match status" value="1"/>
</dbReference>
<dbReference type="OrthoDB" id="9796020at2"/>
<evidence type="ECO:0000313" key="5">
    <source>
        <dbReference type="Proteomes" id="UP000199664"/>
    </source>
</evidence>
<dbReference type="SUPFAM" id="SSF51338">
    <property type="entry name" value="Composite domain of metallo-dependent hydrolases"/>
    <property type="match status" value="1"/>
</dbReference>
<evidence type="ECO:0000256" key="1">
    <source>
        <dbReference type="ARBA" id="ARBA00006745"/>
    </source>
</evidence>
<evidence type="ECO:0000256" key="2">
    <source>
        <dbReference type="ARBA" id="ARBA00022801"/>
    </source>
</evidence>
<proteinExistence type="inferred from homology"/>